<feature type="transmembrane region" description="Helical" evidence="5">
    <location>
        <begin position="53"/>
        <end position="72"/>
    </location>
</feature>
<evidence type="ECO:0000256" key="1">
    <source>
        <dbReference type="ARBA" id="ARBA00004141"/>
    </source>
</evidence>
<dbReference type="Pfam" id="PF01925">
    <property type="entry name" value="TauE"/>
    <property type="match status" value="1"/>
</dbReference>
<keyword evidence="7" id="KW-1185">Reference proteome</keyword>
<gene>
    <name evidence="6" type="ORF">MHHB_P0245</name>
</gene>
<dbReference type="OrthoDB" id="60523at2157"/>
<feature type="transmembrane region" description="Helical" evidence="5">
    <location>
        <begin position="78"/>
        <end position="100"/>
    </location>
</feature>
<dbReference type="PANTHER" id="PTHR43701">
    <property type="entry name" value="MEMBRANE TRANSPORTER PROTEIN MJ0441-RELATED"/>
    <property type="match status" value="1"/>
</dbReference>
<evidence type="ECO:0000256" key="4">
    <source>
        <dbReference type="ARBA" id="ARBA00023136"/>
    </source>
</evidence>
<feature type="transmembrane region" description="Helical" evidence="5">
    <location>
        <begin position="149"/>
        <end position="178"/>
    </location>
</feature>
<dbReference type="InterPro" id="IPR002781">
    <property type="entry name" value="TM_pro_TauE-like"/>
</dbReference>
<feature type="transmembrane region" description="Helical" evidence="5">
    <location>
        <begin position="112"/>
        <end position="129"/>
    </location>
</feature>
<dbReference type="AlphaFoldDB" id="A0A401HP55"/>
<protein>
    <recommendedName>
        <fullName evidence="5">Probable membrane transporter protein</fullName>
    </recommendedName>
</protein>
<feature type="transmembrane region" description="Helical" evidence="5">
    <location>
        <begin position="6"/>
        <end position="32"/>
    </location>
</feature>
<feature type="transmembrane region" description="Helical" evidence="5">
    <location>
        <begin position="252"/>
        <end position="270"/>
    </location>
</feature>
<comment type="similarity">
    <text evidence="5">Belongs to the 4-toluene sulfonate uptake permease (TSUP) (TC 2.A.102) family.</text>
</comment>
<evidence type="ECO:0000256" key="3">
    <source>
        <dbReference type="ARBA" id="ARBA00022989"/>
    </source>
</evidence>
<sequence length="272" mass="29607">MEEILIISLVALGIVIGFIAGLLGIGGGFILVPVFNSLFRSMGIPLDISIKMAVGTSLFTVFLTSVVSAYKHYLRGNILWRCSLVLGIFGVVGSLIGLKISMEYLSGDLHKRLFGILLILISIYGIYTIKRKILRSIETTYSTIDYRKLFVIGISVGIVSSIFGIGGGIITIPILIYLLKFPIRIAIGISSGMMVLTSLIGIIGYMAVPCPTYRHLLNIGYVSIVVGLIVGFAAMISSRYGAVATYKVKSRTLKYILYSILMLIGIWETFVS</sequence>
<dbReference type="PANTHER" id="PTHR43701:SF2">
    <property type="entry name" value="MEMBRANE TRANSPORTER PROTEIN YJNA-RELATED"/>
    <property type="match status" value="1"/>
</dbReference>
<keyword evidence="5" id="KW-1003">Cell membrane</keyword>
<comment type="subcellular location">
    <subcellularLocation>
        <location evidence="5">Cell membrane</location>
        <topology evidence="5">Multi-pass membrane protein</topology>
    </subcellularLocation>
    <subcellularLocation>
        <location evidence="1">Membrane</location>
        <topology evidence="1">Multi-pass membrane protein</topology>
    </subcellularLocation>
</comment>
<comment type="caution">
    <text evidence="6">The sequence shown here is derived from an EMBL/GenBank/DDBJ whole genome shotgun (WGS) entry which is preliminary data.</text>
</comment>
<keyword evidence="3 5" id="KW-1133">Transmembrane helix</keyword>
<keyword evidence="2 5" id="KW-0812">Transmembrane</keyword>
<keyword evidence="4 5" id="KW-0472">Membrane</keyword>
<feature type="transmembrane region" description="Helical" evidence="5">
    <location>
        <begin position="185"/>
        <end position="207"/>
    </location>
</feature>
<accession>A0A401HP55</accession>
<evidence type="ECO:0000313" key="7">
    <source>
        <dbReference type="Proteomes" id="UP000290527"/>
    </source>
</evidence>
<dbReference type="RefSeq" id="WP_131006803.1">
    <property type="nucleotide sequence ID" value="NZ_BFAX01000001.1"/>
</dbReference>
<reference evidence="6 7" key="1">
    <citation type="journal article" date="2019" name="Int. J. Syst. Evol. Microbiol.">
        <title>Methanofervidicoccus abyssi gen. nov., sp. nov., a hydrogenotrophic methanogen, isolated from a hydrothermal vent chimney in the Mid-Cayman Spreading Center, the Caribbean Sea.</title>
        <authorList>
            <person name="Sakai S."/>
            <person name="Takaki Y."/>
            <person name="Miyazaki M."/>
            <person name="Ogawara M."/>
            <person name="Yanagawa K."/>
            <person name="Miyazaki J."/>
            <person name="Takai K."/>
        </authorList>
    </citation>
    <scope>NUCLEOTIDE SEQUENCE [LARGE SCALE GENOMIC DNA]</scope>
    <source>
        <strain evidence="6 7">HHB</strain>
    </source>
</reference>
<evidence type="ECO:0000256" key="2">
    <source>
        <dbReference type="ARBA" id="ARBA00022692"/>
    </source>
</evidence>
<organism evidence="6 7">
    <name type="scientific">Methanofervidicoccus abyssi</name>
    <dbReference type="NCBI Taxonomy" id="2082189"/>
    <lineage>
        <taxon>Archaea</taxon>
        <taxon>Methanobacteriati</taxon>
        <taxon>Methanobacteriota</taxon>
        <taxon>Methanomada group</taxon>
        <taxon>Methanococci</taxon>
        <taxon>Methanococcales</taxon>
        <taxon>Methanofervidicoccus</taxon>
    </lineage>
</organism>
<dbReference type="InterPro" id="IPR051598">
    <property type="entry name" value="TSUP/Inactive_protease-like"/>
</dbReference>
<evidence type="ECO:0000313" key="6">
    <source>
        <dbReference type="EMBL" id="GBF36020.1"/>
    </source>
</evidence>
<dbReference type="GO" id="GO:0005886">
    <property type="term" value="C:plasma membrane"/>
    <property type="evidence" value="ECO:0007669"/>
    <property type="project" value="UniProtKB-SubCell"/>
</dbReference>
<name>A0A401HP55_9EURY</name>
<dbReference type="EMBL" id="BFAX01000001">
    <property type="protein sequence ID" value="GBF36020.1"/>
    <property type="molecule type" value="Genomic_DNA"/>
</dbReference>
<feature type="transmembrane region" description="Helical" evidence="5">
    <location>
        <begin position="219"/>
        <end position="240"/>
    </location>
</feature>
<evidence type="ECO:0000256" key="5">
    <source>
        <dbReference type="RuleBase" id="RU363041"/>
    </source>
</evidence>
<proteinExistence type="inferred from homology"/>
<dbReference type="Proteomes" id="UP000290527">
    <property type="component" value="Unassembled WGS sequence"/>
</dbReference>